<organism evidence="3">
    <name type="scientific">Streptomyces sp. NBC_00093</name>
    <dbReference type="NCBI Taxonomy" id="2975649"/>
    <lineage>
        <taxon>Bacteria</taxon>
        <taxon>Bacillati</taxon>
        <taxon>Actinomycetota</taxon>
        <taxon>Actinomycetes</taxon>
        <taxon>Kitasatosporales</taxon>
        <taxon>Streptomycetaceae</taxon>
        <taxon>Streptomyces</taxon>
    </lineage>
</organism>
<reference evidence="3" key="1">
    <citation type="submission" date="2022-10" db="EMBL/GenBank/DDBJ databases">
        <title>The complete genomes of actinobacterial strains from the NBC collection.</title>
        <authorList>
            <person name="Joergensen T.S."/>
            <person name="Alvarez Arevalo M."/>
            <person name="Sterndorff E.B."/>
            <person name="Faurdal D."/>
            <person name="Vuksanovic O."/>
            <person name="Mourched A.-S."/>
            <person name="Charusanti P."/>
            <person name="Shaw S."/>
            <person name="Blin K."/>
            <person name="Weber T."/>
        </authorList>
    </citation>
    <scope>NUCLEOTIDE SEQUENCE</scope>
    <source>
        <strain evidence="3">NBC_00093</strain>
    </source>
</reference>
<feature type="domain" description="DUF397" evidence="2">
    <location>
        <begin position="7"/>
        <end position="59"/>
    </location>
</feature>
<sequence length="67" mass="7064">MPTPDIWQKSSYSGGADGNNCVEIAPRPTQVAIRDSKAPDDATLTVPLEAFAAFVEVLKADTSRTAA</sequence>
<dbReference type="AlphaFoldDB" id="A0AAU2A1U7"/>
<dbReference type="Pfam" id="PF04149">
    <property type="entry name" value="DUF397"/>
    <property type="match status" value="1"/>
</dbReference>
<name>A0AAU2A1U7_9ACTN</name>
<dbReference type="InterPro" id="IPR007278">
    <property type="entry name" value="DUF397"/>
</dbReference>
<evidence type="ECO:0000256" key="1">
    <source>
        <dbReference type="SAM" id="MobiDB-lite"/>
    </source>
</evidence>
<dbReference type="EMBL" id="CP108222">
    <property type="protein sequence ID" value="WTT17334.1"/>
    <property type="molecule type" value="Genomic_DNA"/>
</dbReference>
<evidence type="ECO:0000313" key="3">
    <source>
        <dbReference type="EMBL" id="WTT17334.1"/>
    </source>
</evidence>
<gene>
    <name evidence="3" type="ORF">OHA22_18225</name>
</gene>
<accession>A0AAU2A1U7</accession>
<proteinExistence type="predicted"/>
<protein>
    <submittedName>
        <fullName evidence="3">DUF397 domain-containing protein</fullName>
    </submittedName>
</protein>
<feature type="region of interest" description="Disordered" evidence="1">
    <location>
        <begin position="1"/>
        <end position="23"/>
    </location>
</feature>
<evidence type="ECO:0000259" key="2">
    <source>
        <dbReference type="Pfam" id="PF04149"/>
    </source>
</evidence>